<dbReference type="InterPro" id="IPR002347">
    <property type="entry name" value="SDR_fam"/>
</dbReference>
<comment type="caution">
    <text evidence="3">The sequence shown here is derived from an EMBL/GenBank/DDBJ whole genome shotgun (WGS) entry which is preliminary data.</text>
</comment>
<keyword evidence="2" id="KW-0560">Oxidoreductase</keyword>
<dbReference type="Gene3D" id="3.40.50.720">
    <property type="entry name" value="NAD(P)-binding Rossmann-like Domain"/>
    <property type="match status" value="1"/>
</dbReference>
<dbReference type="InterPro" id="IPR036291">
    <property type="entry name" value="NAD(P)-bd_dom_sf"/>
</dbReference>
<comment type="similarity">
    <text evidence="1">Belongs to the short-chain dehydrogenases/reductases (SDR) family.</text>
</comment>
<gene>
    <name evidence="3" type="ORF">GCM10009547_06930</name>
</gene>
<accession>A0ABN1GAQ3</accession>
<evidence type="ECO:0000256" key="2">
    <source>
        <dbReference type="ARBA" id="ARBA00023002"/>
    </source>
</evidence>
<dbReference type="PRINTS" id="PR00081">
    <property type="entry name" value="GDHRDH"/>
</dbReference>
<evidence type="ECO:0000256" key="1">
    <source>
        <dbReference type="ARBA" id="ARBA00006484"/>
    </source>
</evidence>
<dbReference type="Proteomes" id="UP001500957">
    <property type="component" value="Unassembled WGS sequence"/>
</dbReference>
<dbReference type="Pfam" id="PF13561">
    <property type="entry name" value="adh_short_C2"/>
    <property type="match status" value="1"/>
</dbReference>
<evidence type="ECO:0000313" key="3">
    <source>
        <dbReference type="EMBL" id="GAA0607619.1"/>
    </source>
</evidence>
<keyword evidence="4" id="KW-1185">Reference proteome</keyword>
<evidence type="ECO:0000313" key="4">
    <source>
        <dbReference type="Proteomes" id="UP001500957"/>
    </source>
</evidence>
<dbReference type="PROSITE" id="PS00061">
    <property type="entry name" value="ADH_SHORT"/>
    <property type="match status" value="1"/>
</dbReference>
<dbReference type="EMBL" id="BAAAHE010000007">
    <property type="protein sequence ID" value="GAA0607619.1"/>
    <property type="molecule type" value="Genomic_DNA"/>
</dbReference>
<proteinExistence type="inferred from homology"/>
<dbReference type="PANTHER" id="PTHR24321:SF14">
    <property type="entry name" value="SHORT-CHAIN TYPE DEHYDROGENASE_REDUCTASE BLR2146-RELATED"/>
    <property type="match status" value="1"/>
</dbReference>
<name>A0ABN1GAQ3_9ACTN</name>
<dbReference type="InterPro" id="IPR020904">
    <property type="entry name" value="Sc_DH/Rdtase_CS"/>
</dbReference>
<organism evidence="3 4">
    <name type="scientific">Sporichthya brevicatena</name>
    <dbReference type="NCBI Taxonomy" id="171442"/>
    <lineage>
        <taxon>Bacteria</taxon>
        <taxon>Bacillati</taxon>
        <taxon>Actinomycetota</taxon>
        <taxon>Actinomycetes</taxon>
        <taxon>Sporichthyales</taxon>
        <taxon>Sporichthyaceae</taxon>
        <taxon>Sporichthya</taxon>
    </lineage>
</organism>
<dbReference type="PANTHER" id="PTHR24321">
    <property type="entry name" value="DEHYDROGENASES, SHORT CHAIN"/>
    <property type="match status" value="1"/>
</dbReference>
<sequence length="179" mass="18433">MTVVGGQTLFAPWVRLDEMTDENWDLIQWMNLGYVRKVVQAALRQMLSQGTGGSIVSIGSIAGAVSSPYAASYGAAKAGLANLATSVALEYARDDIRMNIVAIGVVISDAAKAVNSAALGMADSIPLGRLGTPEEAANAVAFLASPASSYITGQTLRLDGGVTSRFPLRVPSAPPHAAG</sequence>
<protein>
    <submittedName>
        <fullName evidence="3">Uncharacterized protein</fullName>
    </submittedName>
</protein>
<reference evidence="3 4" key="1">
    <citation type="journal article" date="2019" name="Int. J. Syst. Evol. Microbiol.">
        <title>The Global Catalogue of Microorganisms (GCM) 10K type strain sequencing project: providing services to taxonomists for standard genome sequencing and annotation.</title>
        <authorList>
            <consortium name="The Broad Institute Genomics Platform"/>
            <consortium name="The Broad Institute Genome Sequencing Center for Infectious Disease"/>
            <person name="Wu L."/>
            <person name="Ma J."/>
        </authorList>
    </citation>
    <scope>NUCLEOTIDE SEQUENCE [LARGE SCALE GENOMIC DNA]</scope>
    <source>
        <strain evidence="3 4">JCM 10671</strain>
    </source>
</reference>
<dbReference type="SUPFAM" id="SSF51735">
    <property type="entry name" value="NAD(P)-binding Rossmann-fold domains"/>
    <property type="match status" value="1"/>
</dbReference>